<dbReference type="GO" id="GO:0008270">
    <property type="term" value="F:zinc ion binding"/>
    <property type="evidence" value="ECO:0007669"/>
    <property type="project" value="UniProtKB-KW"/>
</dbReference>
<reference evidence="6" key="1">
    <citation type="submission" date="2020-11" db="EMBL/GenBank/DDBJ databases">
        <authorList>
            <consortium name="DOE Joint Genome Institute"/>
            <person name="Ahrendt S."/>
            <person name="Riley R."/>
            <person name="Andreopoulos W."/>
            <person name="Labutti K."/>
            <person name="Pangilinan J."/>
            <person name="Ruiz-Duenas F.J."/>
            <person name="Barrasa J.M."/>
            <person name="Sanchez-Garcia M."/>
            <person name="Camarero S."/>
            <person name="Miyauchi S."/>
            <person name="Serrano A."/>
            <person name="Linde D."/>
            <person name="Babiker R."/>
            <person name="Drula E."/>
            <person name="Ayuso-Fernandez I."/>
            <person name="Pacheco R."/>
            <person name="Padilla G."/>
            <person name="Ferreira P."/>
            <person name="Barriuso J."/>
            <person name="Kellner H."/>
            <person name="Castanera R."/>
            <person name="Alfaro M."/>
            <person name="Ramirez L."/>
            <person name="Pisabarro A.G."/>
            <person name="Kuo A."/>
            <person name="Tritt A."/>
            <person name="Lipzen A."/>
            <person name="He G."/>
            <person name="Yan M."/>
            <person name="Ng V."/>
            <person name="Cullen D."/>
            <person name="Martin F."/>
            <person name="Rosso M.-N."/>
            <person name="Henrissat B."/>
            <person name="Hibbett D."/>
            <person name="Martinez A.T."/>
            <person name="Grigoriev I.V."/>
        </authorList>
    </citation>
    <scope>NUCLEOTIDE SEQUENCE</scope>
    <source>
        <strain evidence="6">CBS 247.69</strain>
    </source>
</reference>
<accession>A0A9P5XVY3</accession>
<dbReference type="PROSITE" id="PS50865">
    <property type="entry name" value="ZF_MYND_2"/>
    <property type="match status" value="1"/>
</dbReference>
<gene>
    <name evidence="6" type="ORF">BDZ94DRAFT_1326022</name>
</gene>
<evidence type="ECO:0000256" key="4">
    <source>
        <dbReference type="PROSITE-ProRule" id="PRU00134"/>
    </source>
</evidence>
<dbReference type="Gene3D" id="6.10.140.2220">
    <property type="match status" value="1"/>
</dbReference>
<feature type="domain" description="MYND-type" evidence="5">
    <location>
        <begin position="16"/>
        <end position="60"/>
    </location>
</feature>
<dbReference type="Proteomes" id="UP000807353">
    <property type="component" value="Unassembled WGS sequence"/>
</dbReference>
<dbReference type="EMBL" id="MU150359">
    <property type="protein sequence ID" value="KAF9457783.1"/>
    <property type="molecule type" value="Genomic_DNA"/>
</dbReference>
<evidence type="ECO:0000313" key="7">
    <source>
        <dbReference type="Proteomes" id="UP000807353"/>
    </source>
</evidence>
<protein>
    <recommendedName>
        <fullName evidence="5">MYND-type domain-containing protein</fullName>
    </recommendedName>
</protein>
<evidence type="ECO:0000259" key="5">
    <source>
        <dbReference type="PROSITE" id="PS50865"/>
    </source>
</evidence>
<sequence>MSSSIPHTLKHRLRHCAHCRKNELEEAPGVRFRICGKCKIHLYCSTECQRADWPSHKLRCSVNAKQREITREIDANAIPQTLQAGQMNEIMPLDGIYPILNSWTATYRPLLCLSLLNALGRCDTPPGRTALTEIPKVFMVYLSVIPGISQRTKPRTAFTVDDVEVVSLDEFRVATTNRSHRLYNYHNAELMVDCDRHRAQMGRERNRRLTMVVQRVYFHNGVSSMNYSKNWYLEDNSMRDYSKQWKPDDWLSYLKETVARGKGWNKEGIQF</sequence>
<evidence type="ECO:0000256" key="1">
    <source>
        <dbReference type="ARBA" id="ARBA00022723"/>
    </source>
</evidence>
<keyword evidence="7" id="KW-1185">Reference proteome</keyword>
<comment type="caution">
    <text evidence="6">The sequence shown here is derived from an EMBL/GenBank/DDBJ whole genome shotgun (WGS) entry which is preliminary data.</text>
</comment>
<name>A0A9P5XVY3_9AGAR</name>
<evidence type="ECO:0000313" key="6">
    <source>
        <dbReference type="EMBL" id="KAF9457783.1"/>
    </source>
</evidence>
<keyword evidence="3" id="KW-0862">Zinc</keyword>
<dbReference type="InterPro" id="IPR002893">
    <property type="entry name" value="Znf_MYND"/>
</dbReference>
<proteinExistence type="predicted"/>
<dbReference type="OrthoDB" id="2738407at2759"/>
<evidence type="ECO:0000256" key="3">
    <source>
        <dbReference type="ARBA" id="ARBA00022833"/>
    </source>
</evidence>
<evidence type="ECO:0000256" key="2">
    <source>
        <dbReference type="ARBA" id="ARBA00022771"/>
    </source>
</evidence>
<keyword evidence="1" id="KW-0479">Metal-binding</keyword>
<keyword evidence="2 4" id="KW-0863">Zinc-finger</keyword>
<dbReference type="AlphaFoldDB" id="A0A9P5XVY3"/>
<organism evidence="6 7">
    <name type="scientific">Collybia nuda</name>
    <dbReference type="NCBI Taxonomy" id="64659"/>
    <lineage>
        <taxon>Eukaryota</taxon>
        <taxon>Fungi</taxon>
        <taxon>Dikarya</taxon>
        <taxon>Basidiomycota</taxon>
        <taxon>Agaricomycotina</taxon>
        <taxon>Agaricomycetes</taxon>
        <taxon>Agaricomycetidae</taxon>
        <taxon>Agaricales</taxon>
        <taxon>Tricholomatineae</taxon>
        <taxon>Clitocybaceae</taxon>
        <taxon>Collybia</taxon>
    </lineage>
</organism>
<dbReference type="SUPFAM" id="SSF144232">
    <property type="entry name" value="HIT/MYND zinc finger-like"/>
    <property type="match status" value="1"/>
</dbReference>
<dbReference type="Pfam" id="PF01753">
    <property type="entry name" value="zf-MYND"/>
    <property type="match status" value="1"/>
</dbReference>